<accession>A0AAU9JN54</accession>
<gene>
    <name evidence="6" type="ORF">BSTOLATCC_MIC37639</name>
</gene>
<feature type="transmembrane region" description="Helical" evidence="5">
    <location>
        <begin position="150"/>
        <end position="172"/>
    </location>
</feature>
<evidence type="ECO:0000256" key="1">
    <source>
        <dbReference type="ARBA" id="ARBA00004141"/>
    </source>
</evidence>
<dbReference type="GO" id="GO:0016020">
    <property type="term" value="C:membrane"/>
    <property type="evidence" value="ECO:0007669"/>
    <property type="project" value="UniProtKB-SubCell"/>
</dbReference>
<dbReference type="EMBL" id="CAJZBQ010000037">
    <property type="protein sequence ID" value="CAG9324890.1"/>
    <property type="molecule type" value="Genomic_DNA"/>
</dbReference>
<comment type="subcellular location">
    <subcellularLocation>
        <location evidence="1">Membrane</location>
        <topology evidence="1">Multi-pass membrane protein</topology>
    </subcellularLocation>
</comment>
<dbReference type="Pfam" id="PF03619">
    <property type="entry name" value="Solute_trans_a"/>
    <property type="match status" value="1"/>
</dbReference>
<keyword evidence="3 5" id="KW-1133">Transmembrane helix</keyword>
<keyword evidence="7" id="KW-1185">Reference proteome</keyword>
<comment type="caution">
    <text evidence="6">The sequence shown here is derived from an EMBL/GenBank/DDBJ whole genome shotgun (WGS) entry which is preliminary data.</text>
</comment>
<name>A0AAU9JN54_9CILI</name>
<dbReference type="PANTHER" id="PTHR23423">
    <property type="entry name" value="ORGANIC SOLUTE TRANSPORTER-RELATED"/>
    <property type="match status" value="1"/>
</dbReference>
<feature type="transmembrane region" description="Helical" evidence="5">
    <location>
        <begin position="45"/>
        <end position="68"/>
    </location>
</feature>
<dbReference type="AlphaFoldDB" id="A0AAU9JN54"/>
<sequence length="306" mass="34842">MVNRDNLEESSAIGVTAVVLIISTFICLHHIFSYARNMKYKSAQIACMLLFTTPVIVGWSAWACLYVGETMKNYEALIALDKAFCIAMFLILIEMLLGWTESNGTYFFTKEAEIRVLMDMKEAKWLLPCIKPSPLSSSKQAISYLRKIRIGIFQVIFVIIAITIISTPFLIFDYDDFKIGENSTDSIWFWLSSIRSLSSVVAVFFLVNYAFFAAKIPELNELRIKSKFNLIQLSMVFTEIQPSIISFCADRGWIANTDNYSQVEIIGWTNSLLLCSEMIIMGFLQILVFPLSDYKTPPSSRKFIAN</sequence>
<evidence type="ECO:0000256" key="4">
    <source>
        <dbReference type="ARBA" id="ARBA00023136"/>
    </source>
</evidence>
<reference evidence="6" key="1">
    <citation type="submission" date="2021-09" db="EMBL/GenBank/DDBJ databases">
        <authorList>
            <consortium name="AG Swart"/>
            <person name="Singh M."/>
            <person name="Singh A."/>
            <person name="Seah K."/>
            <person name="Emmerich C."/>
        </authorList>
    </citation>
    <scope>NUCLEOTIDE SEQUENCE</scope>
    <source>
        <strain evidence="6">ATCC30299</strain>
    </source>
</reference>
<evidence type="ECO:0000313" key="6">
    <source>
        <dbReference type="EMBL" id="CAG9324890.1"/>
    </source>
</evidence>
<keyword evidence="2 5" id="KW-0812">Transmembrane</keyword>
<dbReference type="SMART" id="SM01417">
    <property type="entry name" value="Solute_trans_a"/>
    <property type="match status" value="1"/>
</dbReference>
<keyword evidence="4 5" id="KW-0472">Membrane</keyword>
<dbReference type="InterPro" id="IPR005178">
    <property type="entry name" value="Ostalpha/TMEM184C"/>
</dbReference>
<feature type="transmembrane region" description="Helical" evidence="5">
    <location>
        <begin position="12"/>
        <end position="33"/>
    </location>
</feature>
<feature type="transmembrane region" description="Helical" evidence="5">
    <location>
        <begin position="74"/>
        <end position="93"/>
    </location>
</feature>
<evidence type="ECO:0000313" key="7">
    <source>
        <dbReference type="Proteomes" id="UP001162131"/>
    </source>
</evidence>
<organism evidence="6 7">
    <name type="scientific">Blepharisma stoltei</name>
    <dbReference type="NCBI Taxonomy" id="1481888"/>
    <lineage>
        <taxon>Eukaryota</taxon>
        <taxon>Sar</taxon>
        <taxon>Alveolata</taxon>
        <taxon>Ciliophora</taxon>
        <taxon>Postciliodesmatophora</taxon>
        <taxon>Heterotrichea</taxon>
        <taxon>Heterotrichida</taxon>
        <taxon>Blepharismidae</taxon>
        <taxon>Blepharisma</taxon>
    </lineage>
</organism>
<proteinExistence type="predicted"/>
<evidence type="ECO:0000256" key="2">
    <source>
        <dbReference type="ARBA" id="ARBA00022692"/>
    </source>
</evidence>
<feature type="transmembrane region" description="Helical" evidence="5">
    <location>
        <begin position="187"/>
        <end position="212"/>
    </location>
</feature>
<protein>
    <recommendedName>
        <fullName evidence="8">Transmembrane protein</fullName>
    </recommendedName>
</protein>
<feature type="transmembrane region" description="Helical" evidence="5">
    <location>
        <begin position="265"/>
        <end position="291"/>
    </location>
</feature>
<evidence type="ECO:0000256" key="3">
    <source>
        <dbReference type="ARBA" id="ARBA00022989"/>
    </source>
</evidence>
<dbReference type="Proteomes" id="UP001162131">
    <property type="component" value="Unassembled WGS sequence"/>
</dbReference>
<evidence type="ECO:0000256" key="5">
    <source>
        <dbReference type="SAM" id="Phobius"/>
    </source>
</evidence>
<evidence type="ECO:0008006" key="8">
    <source>
        <dbReference type="Google" id="ProtNLM"/>
    </source>
</evidence>